<accession>A0A0H2S844</accession>
<feature type="region of interest" description="Disordered" evidence="5">
    <location>
        <begin position="1"/>
        <end position="20"/>
    </location>
</feature>
<keyword evidence="4 6" id="KW-0472">Membrane</keyword>
<keyword evidence="3 6" id="KW-1133">Transmembrane helix</keyword>
<gene>
    <name evidence="10" type="ORF">SCHPADRAFT_900225</name>
</gene>
<dbReference type="EMBL" id="KQ085900">
    <property type="protein sequence ID" value="KLO17848.1"/>
    <property type="molecule type" value="Genomic_DNA"/>
</dbReference>
<feature type="transmembrane region" description="Helical" evidence="6">
    <location>
        <begin position="132"/>
        <end position="151"/>
    </location>
</feature>
<evidence type="ECO:0000259" key="8">
    <source>
        <dbReference type="Pfam" id="PF10337"/>
    </source>
</evidence>
<evidence type="ECO:0008006" key="12">
    <source>
        <dbReference type="Google" id="ProtNLM"/>
    </source>
</evidence>
<comment type="subcellular location">
    <subcellularLocation>
        <location evidence="1">Membrane</location>
        <topology evidence="1">Multi-pass membrane protein</topology>
    </subcellularLocation>
</comment>
<dbReference type="GO" id="GO:0016020">
    <property type="term" value="C:membrane"/>
    <property type="evidence" value="ECO:0007669"/>
    <property type="project" value="UniProtKB-SubCell"/>
</dbReference>
<feature type="transmembrane region" description="Helical" evidence="6">
    <location>
        <begin position="839"/>
        <end position="858"/>
    </location>
</feature>
<evidence type="ECO:0000259" key="9">
    <source>
        <dbReference type="Pfam" id="PF13515"/>
    </source>
</evidence>
<evidence type="ECO:0000313" key="10">
    <source>
        <dbReference type="EMBL" id="KLO17848.1"/>
    </source>
</evidence>
<dbReference type="PANTHER" id="PTHR37994:SF1">
    <property type="entry name" value="ER TRANSPORTER 6TM N-TERMINAL DOMAIN-CONTAINING PROTEIN"/>
    <property type="match status" value="1"/>
</dbReference>
<dbReference type="InterPro" id="IPR049453">
    <property type="entry name" value="Memb_transporter_dom"/>
</dbReference>
<evidence type="ECO:0000256" key="1">
    <source>
        <dbReference type="ARBA" id="ARBA00004141"/>
    </source>
</evidence>
<dbReference type="InterPro" id="IPR018823">
    <property type="entry name" value="ArAE_2_N"/>
</dbReference>
<dbReference type="PANTHER" id="PTHR37994">
    <property type="entry name" value="ARAE_2_N DOMAIN-CONTAINING PROTEIN-RELATED"/>
    <property type="match status" value="1"/>
</dbReference>
<name>A0A0H2S844_9AGAM</name>
<feature type="compositionally biased region" description="Basic and acidic residues" evidence="5">
    <location>
        <begin position="9"/>
        <end position="20"/>
    </location>
</feature>
<keyword evidence="11" id="KW-1185">Reference proteome</keyword>
<keyword evidence="2 6" id="KW-0812">Transmembrane</keyword>
<evidence type="ECO:0000256" key="5">
    <source>
        <dbReference type="SAM" id="MobiDB-lite"/>
    </source>
</evidence>
<dbReference type="InParanoid" id="A0A0H2S844"/>
<dbReference type="STRING" id="27342.A0A0H2S844"/>
<dbReference type="Pfam" id="PF13515">
    <property type="entry name" value="FUSC_2"/>
    <property type="match status" value="1"/>
</dbReference>
<evidence type="ECO:0000313" key="11">
    <source>
        <dbReference type="Proteomes" id="UP000053477"/>
    </source>
</evidence>
<feature type="region of interest" description="Disordered" evidence="5">
    <location>
        <begin position="422"/>
        <end position="469"/>
    </location>
</feature>
<dbReference type="Pfam" id="PF10337">
    <property type="entry name" value="ArAE_2_N"/>
    <property type="match status" value="1"/>
</dbReference>
<dbReference type="Proteomes" id="UP000053477">
    <property type="component" value="Unassembled WGS sequence"/>
</dbReference>
<feature type="domain" description="DUF2421" evidence="7">
    <location>
        <begin position="923"/>
        <end position="1145"/>
    </location>
</feature>
<evidence type="ECO:0000259" key="7">
    <source>
        <dbReference type="Pfam" id="PF10334"/>
    </source>
</evidence>
<feature type="domain" description="Integral membrane bound transporter" evidence="9">
    <location>
        <begin position="786"/>
        <end position="918"/>
    </location>
</feature>
<protein>
    <recommendedName>
        <fullName evidence="12">ER transporter 6TM N-terminal domain-containing protein</fullName>
    </recommendedName>
</protein>
<feature type="transmembrane region" description="Helical" evidence="6">
    <location>
        <begin position="157"/>
        <end position="175"/>
    </location>
</feature>
<feature type="transmembrane region" description="Helical" evidence="6">
    <location>
        <begin position="230"/>
        <end position="250"/>
    </location>
</feature>
<proteinExistence type="predicted"/>
<evidence type="ECO:0000256" key="4">
    <source>
        <dbReference type="ARBA" id="ARBA00023136"/>
    </source>
</evidence>
<feature type="transmembrane region" description="Helical" evidence="6">
    <location>
        <begin position="259"/>
        <end position="280"/>
    </location>
</feature>
<feature type="transmembrane region" description="Helical" evidence="6">
    <location>
        <begin position="187"/>
        <end position="206"/>
    </location>
</feature>
<feature type="domain" description="Putative ER transporter 6TM N-terminal" evidence="8">
    <location>
        <begin position="121"/>
        <end position="615"/>
    </location>
</feature>
<sequence>MSLPGEQIIEEKDRGVSIDRNEILDEARSHHELAEKQTHFDMHHHDSDEETRRESPPRLRIQLPEGKEVSPTHSEAASVETFHFKESTIKVHHSNDPKDTQPARTESFISFIKRKLSPRFAWIKNNWDWPHFVPVIRGAVAAWLSLLLIVIQGAENIVGQASFLMLMVAFLAPPIEPTIGVIERELAILLTASASLTWAVIANRLANLARKNFVPDATIHDIFAAKYIEAGPSVIFAVFLLTGAGFFLYLRGRLGAGPFAVATVLACILLDVSCTVGPMYPYVNYKLGESVMIPIAFHSAVSMLVAIFVLPETINSQYRKRFHGVFAPLSKALKSQHSLLTTAPVAGSYDSTALKGQVTAAEKALAALAASGRLLKKDISYGRLGAGDFKQLHAITRRLTVRAHGMAFYFRIMDTVKDFTSTTPARSTASTPFMTPSPSVPSLRDLATNNSNAPSNASISSTNRRRRKKGNRSDLFLGVHLRNAQTFFSHVQNPSLIFQDAVERAQENMVGVFESQRYLNLETKLTHRDADVFMARITALLGESAADLLVCCADTVDHIDGWFSRINSDKFWKIFRFWKKGKPISWEESIRDHVDARARLRRVLEEYRTVKRHAVLDPYRPFLEHGLKDHLPSGEAPPHRDLFRCFVYQYHLIYLSEDLILMLDEMIRLETKRKNNRLWLPILPWHKMLSWSRWDAQEHDSMSNQDEDPDIIPGLDRETAFGTTGPKGRNPDALPPRNALEVFGGFLFRQLSALSHGNAVFGVKAGILTIILSLPNFLPSSSSFAYHNRSVWGIVLGQITLGRFRGDTAFGWTARIVATFSGGLVGITMWYTSTGLGTGNAYGLAAVNAVCLPILMFIRQYFPGPPMTVTIACLTTQLVIGYSWQDTHLPSQSNAGYGLEVAYKRFISVSIGVTIAYIFSFFPPTTTIRKYLRVSYATTAGSIGKLYCDIVSYATVRKGPMAEEIVKDLVAVRMKLNRTEEIKGNVHYEISIRGKWPKERYQAIHDIQMELAYLLSHLRSVAEHLETSWARAFLRRTRFLEPEFQGDVLAVISMISTALRSGTPLPQVTPCPLLDRFVINQHRGLNFTMEGDDESDFGLPKTLSLETLENEQYLYFSVGVATAFGIVTRLDRLMLAAKELVGEQYHIQGMEIHRRDS</sequence>
<feature type="compositionally biased region" description="Low complexity" evidence="5">
    <location>
        <begin position="447"/>
        <end position="462"/>
    </location>
</feature>
<reference evidence="10 11" key="1">
    <citation type="submission" date="2015-04" db="EMBL/GenBank/DDBJ databases">
        <title>Complete genome sequence of Schizopora paradoxa KUC8140, a cosmopolitan wood degrader in East Asia.</title>
        <authorList>
            <consortium name="DOE Joint Genome Institute"/>
            <person name="Min B."/>
            <person name="Park H."/>
            <person name="Jang Y."/>
            <person name="Kim J.-J."/>
            <person name="Kim K.H."/>
            <person name="Pangilinan J."/>
            <person name="Lipzen A."/>
            <person name="Riley R."/>
            <person name="Grigoriev I.V."/>
            <person name="Spatafora J.W."/>
            <person name="Choi I.-G."/>
        </authorList>
    </citation>
    <scope>NUCLEOTIDE SEQUENCE [LARGE SCALE GENOMIC DNA]</scope>
    <source>
        <strain evidence="10 11">KUC8140</strain>
    </source>
</reference>
<evidence type="ECO:0000256" key="3">
    <source>
        <dbReference type="ARBA" id="ARBA00022989"/>
    </source>
</evidence>
<feature type="transmembrane region" description="Helical" evidence="6">
    <location>
        <begin position="905"/>
        <end position="923"/>
    </location>
</feature>
<feature type="compositionally biased region" description="Low complexity" evidence="5">
    <location>
        <begin position="422"/>
        <end position="432"/>
    </location>
</feature>
<dbReference type="InterPro" id="IPR018820">
    <property type="entry name" value="BRE4-related_DUF2421"/>
</dbReference>
<dbReference type="OrthoDB" id="2274698at2759"/>
<feature type="transmembrane region" description="Helical" evidence="6">
    <location>
        <begin position="816"/>
        <end position="833"/>
    </location>
</feature>
<dbReference type="Pfam" id="PF10334">
    <property type="entry name" value="BRE4"/>
    <property type="match status" value="1"/>
</dbReference>
<evidence type="ECO:0000256" key="2">
    <source>
        <dbReference type="ARBA" id="ARBA00022692"/>
    </source>
</evidence>
<feature type="region of interest" description="Disordered" evidence="5">
    <location>
        <begin position="27"/>
        <end position="59"/>
    </location>
</feature>
<feature type="transmembrane region" description="Helical" evidence="6">
    <location>
        <begin position="292"/>
        <end position="311"/>
    </location>
</feature>
<feature type="compositionally biased region" description="Basic and acidic residues" evidence="5">
    <location>
        <begin position="27"/>
        <end position="57"/>
    </location>
</feature>
<organism evidence="10 11">
    <name type="scientific">Schizopora paradoxa</name>
    <dbReference type="NCBI Taxonomy" id="27342"/>
    <lineage>
        <taxon>Eukaryota</taxon>
        <taxon>Fungi</taxon>
        <taxon>Dikarya</taxon>
        <taxon>Basidiomycota</taxon>
        <taxon>Agaricomycotina</taxon>
        <taxon>Agaricomycetes</taxon>
        <taxon>Hymenochaetales</taxon>
        <taxon>Schizoporaceae</taxon>
        <taxon>Schizopora</taxon>
    </lineage>
</organism>
<dbReference type="AlphaFoldDB" id="A0A0H2S844"/>
<evidence type="ECO:0000256" key="6">
    <source>
        <dbReference type="SAM" id="Phobius"/>
    </source>
</evidence>